<feature type="transmembrane region" description="Helical" evidence="1">
    <location>
        <begin position="75"/>
        <end position="98"/>
    </location>
</feature>
<keyword evidence="1" id="KW-0812">Transmembrane</keyword>
<keyword evidence="1" id="KW-0472">Membrane</keyword>
<feature type="transmembrane region" description="Helical" evidence="1">
    <location>
        <begin position="156"/>
        <end position="172"/>
    </location>
</feature>
<organism evidence="2 3">
    <name type="scientific">Cellulophaga tyrosinoxydans</name>
    <dbReference type="NCBI Taxonomy" id="504486"/>
    <lineage>
        <taxon>Bacteria</taxon>
        <taxon>Pseudomonadati</taxon>
        <taxon>Bacteroidota</taxon>
        <taxon>Flavobacteriia</taxon>
        <taxon>Flavobacteriales</taxon>
        <taxon>Flavobacteriaceae</taxon>
        <taxon>Cellulophaga</taxon>
    </lineage>
</organism>
<evidence type="ECO:0000313" key="2">
    <source>
        <dbReference type="EMBL" id="SMC56990.1"/>
    </source>
</evidence>
<dbReference type="STRING" id="504486.SAMN05660703_1889"/>
<dbReference type="AlphaFoldDB" id="A0A1W2A8M2"/>
<keyword evidence="3" id="KW-1185">Reference proteome</keyword>
<accession>A0A1W2A8M2</accession>
<protein>
    <recommendedName>
        <fullName evidence="4">Membrane domain of glycerophosphoryl diester phosphodiesterase</fullName>
    </recommendedName>
</protein>
<evidence type="ECO:0008006" key="4">
    <source>
        <dbReference type="Google" id="ProtNLM"/>
    </source>
</evidence>
<name>A0A1W2A8M2_9FLAO</name>
<keyword evidence="1" id="KW-1133">Transmembrane helix</keyword>
<sequence length="295" mass="33476">MSNQYIELKKKRELGDILSDTFAFLRVEFKPFFNTFLKIVGPYILVFLISYGFYFSSFSQFLNFDVNSASNPFEAFSSLYFILALIVLIFSGLASYVMSQAVTLYYIKSYSENNGVINFEEIRSNAYKNFWNFIGLGIIVGLSVGIGFIMCCIPGIFLYVPLSLSFAIMVFSKRNVTDAFGYSFDLVKDHWWITFATIFVVGIIVTIATYAFGLPAIIYQYAKMGIFSGAMDAENFGNFVDPVYIILNLISTLAQFILNIISLVAIALIYFNLNEIKNNEGTFERIKKLGRDLDN</sequence>
<feature type="transmembrane region" description="Helical" evidence="1">
    <location>
        <begin position="130"/>
        <end position="150"/>
    </location>
</feature>
<evidence type="ECO:0000313" key="3">
    <source>
        <dbReference type="Proteomes" id="UP000192360"/>
    </source>
</evidence>
<dbReference type="OrthoDB" id="1049480at2"/>
<feature type="transmembrane region" description="Helical" evidence="1">
    <location>
        <begin position="36"/>
        <end position="55"/>
    </location>
</feature>
<dbReference type="Proteomes" id="UP000192360">
    <property type="component" value="Unassembled WGS sequence"/>
</dbReference>
<dbReference type="RefSeq" id="WP_084061220.1">
    <property type="nucleotide sequence ID" value="NZ_FWXO01000002.1"/>
</dbReference>
<feature type="transmembrane region" description="Helical" evidence="1">
    <location>
        <begin position="242"/>
        <end position="271"/>
    </location>
</feature>
<evidence type="ECO:0000256" key="1">
    <source>
        <dbReference type="SAM" id="Phobius"/>
    </source>
</evidence>
<gene>
    <name evidence="2" type="ORF">SAMN05660703_1889</name>
</gene>
<dbReference type="EMBL" id="FWXO01000002">
    <property type="protein sequence ID" value="SMC56990.1"/>
    <property type="molecule type" value="Genomic_DNA"/>
</dbReference>
<feature type="transmembrane region" description="Helical" evidence="1">
    <location>
        <begin position="192"/>
        <end position="222"/>
    </location>
</feature>
<proteinExistence type="predicted"/>
<reference evidence="2 3" key="1">
    <citation type="submission" date="2017-04" db="EMBL/GenBank/DDBJ databases">
        <authorList>
            <person name="Afonso C.L."/>
            <person name="Miller P.J."/>
            <person name="Scott M.A."/>
            <person name="Spackman E."/>
            <person name="Goraichik I."/>
            <person name="Dimitrov K.M."/>
            <person name="Suarez D.L."/>
            <person name="Swayne D.E."/>
        </authorList>
    </citation>
    <scope>NUCLEOTIDE SEQUENCE [LARGE SCALE GENOMIC DNA]</scope>
    <source>
        <strain evidence="2 3">DSM 21164</strain>
    </source>
</reference>